<reference evidence="2 3" key="1">
    <citation type="submission" date="2019-05" db="EMBL/GenBank/DDBJ databases">
        <title>Another draft genome of Portunus trituberculatus and its Hox gene families provides insights of decapod evolution.</title>
        <authorList>
            <person name="Jeong J.-H."/>
            <person name="Song I."/>
            <person name="Kim S."/>
            <person name="Choi T."/>
            <person name="Kim D."/>
            <person name="Ryu S."/>
            <person name="Kim W."/>
        </authorList>
    </citation>
    <scope>NUCLEOTIDE SEQUENCE [LARGE SCALE GENOMIC DNA]</scope>
    <source>
        <tissue evidence="2">Muscle</tissue>
    </source>
</reference>
<gene>
    <name evidence="2" type="ORF">E2C01_068622</name>
</gene>
<dbReference type="AlphaFoldDB" id="A0A5B7HX03"/>
<proteinExistence type="predicted"/>
<feature type="compositionally biased region" description="Low complexity" evidence="1">
    <location>
        <begin position="12"/>
        <end position="23"/>
    </location>
</feature>
<keyword evidence="3" id="KW-1185">Reference proteome</keyword>
<accession>A0A5B7HX03</accession>
<comment type="caution">
    <text evidence="2">The sequence shown here is derived from an EMBL/GenBank/DDBJ whole genome shotgun (WGS) entry which is preliminary data.</text>
</comment>
<protein>
    <submittedName>
        <fullName evidence="2">Uncharacterized protein</fullName>
    </submittedName>
</protein>
<name>A0A5B7HX03_PORTR</name>
<dbReference type="EMBL" id="VSRR010038586">
    <property type="protein sequence ID" value="MPC74266.1"/>
    <property type="molecule type" value="Genomic_DNA"/>
</dbReference>
<organism evidence="2 3">
    <name type="scientific">Portunus trituberculatus</name>
    <name type="common">Swimming crab</name>
    <name type="synonym">Neptunus trituberculatus</name>
    <dbReference type="NCBI Taxonomy" id="210409"/>
    <lineage>
        <taxon>Eukaryota</taxon>
        <taxon>Metazoa</taxon>
        <taxon>Ecdysozoa</taxon>
        <taxon>Arthropoda</taxon>
        <taxon>Crustacea</taxon>
        <taxon>Multicrustacea</taxon>
        <taxon>Malacostraca</taxon>
        <taxon>Eumalacostraca</taxon>
        <taxon>Eucarida</taxon>
        <taxon>Decapoda</taxon>
        <taxon>Pleocyemata</taxon>
        <taxon>Brachyura</taxon>
        <taxon>Eubrachyura</taxon>
        <taxon>Portunoidea</taxon>
        <taxon>Portunidae</taxon>
        <taxon>Portuninae</taxon>
        <taxon>Portunus</taxon>
    </lineage>
</organism>
<evidence type="ECO:0000256" key="1">
    <source>
        <dbReference type="SAM" id="MobiDB-lite"/>
    </source>
</evidence>
<dbReference type="Proteomes" id="UP000324222">
    <property type="component" value="Unassembled WGS sequence"/>
</dbReference>
<evidence type="ECO:0000313" key="3">
    <source>
        <dbReference type="Proteomes" id="UP000324222"/>
    </source>
</evidence>
<evidence type="ECO:0000313" key="2">
    <source>
        <dbReference type="EMBL" id="MPC74266.1"/>
    </source>
</evidence>
<sequence length="31" mass="3507">MWALSPPHTPPSIYSSRSSQCSSRVKIIPHR</sequence>
<feature type="region of interest" description="Disordered" evidence="1">
    <location>
        <begin position="1"/>
        <end position="31"/>
    </location>
</feature>